<dbReference type="Proteomes" id="UP000642265">
    <property type="component" value="Unassembled WGS sequence"/>
</dbReference>
<accession>A0A8I0NAK9</accession>
<sequence>MSKSFPFLAIAKRHDIPYTLVLCCAEYLKNPIDLSQCRHWVRKAVEHMHHRPLHNESLFINDMMNAVHSTR</sequence>
<reference evidence="1" key="1">
    <citation type="submission" date="2020-09" db="EMBL/GenBank/DDBJ databases">
        <authorList>
            <person name="Dalcin Martins P."/>
        </authorList>
    </citation>
    <scope>NUCLEOTIDE SEQUENCE</scope>
    <source>
        <strain evidence="1">MAG47</strain>
    </source>
</reference>
<evidence type="ECO:0000313" key="2">
    <source>
        <dbReference type="Proteomes" id="UP000642265"/>
    </source>
</evidence>
<dbReference type="AlphaFoldDB" id="A0A8I0NAK9"/>
<comment type="caution">
    <text evidence="1">The sequence shown here is derived from an EMBL/GenBank/DDBJ whole genome shotgun (WGS) entry which is preliminary data.</text>
</comment>
<name>A0A8I0NAK9_BRUAN</name>
<dbReference type="EMBL" id="JACZKO010000063">
    <property type="protein sequence ID" value="MBE0563620.1"/>
    <property type="molecule type" value="Genomic_DNA"/>
</dbReference>
<organism evidence="1 2">
    <name type="scientific">Brucella anthropi</name>
    <name type="common">Ochrobactrum anthropi</name>
    <dbReference type="NCBI Taxonomy" id="529"/>
    <lineage>
        <taxon>Bacteria</taxon>
        <taxon>Pseudomonadati</taxon>
        <taxon>Pseudomonadota</taxon>
        <taxon>Alphaproteobacteria</taxon>
        <taxon>Hyphomicrobiales</taxon>
        <taxon>Brucellaceae</taxon>
        <taxon>Brucella/Ochrobactrum group</taxon>
        <taxon>Brucella</taxon>
    </lineage>
</organism>
<dbReference type="RefSeq" id="WP_151687915.1">
    <property type="nucleotide sequence ID" value="NZ_WBWO01000001.1"/>
</dbReference>
<protein>
    <submittedName>
        <fullName evidence="1">Uncharacterized protein</fullName>
    </submittedName>
</protein>
<reference evidence="1" key="2">
    <citation type="submission" date="2020-10" db="EMBL/GenBank/DDBJ databases">
        <title>Enrichment of novel Verrucomicrobia, Bacteroidetes and Krumholzibacteria in an oxygen-limited, methane- and iron-fed bioreactor inoculated with Bothnian Sea sediments.</title>
        <authorList>
            <person name="Martins P.D."/>
            <person name="de Jong A."/>
            <person name="Lenstra W.K."/>
            <person name="van Helmond N.A.G.M."/>
            <person name="Slomp C.P."/>
            <person name="Jetten M.S.M."/>
            <person name="Welte C.U."/>
            <person name="Rasigraf O."/>
        </authorList>
    </citation>
    <scope>NUCLEOTIDE SEQUENCE</scope>
    <source>
        <strain evidence="1">MAG47</strain>
    </source>
</reference>
<evidence type="ECO:0000313" key="1">
    <source>
        <dbReference type="EMBL" id="MBE0563620.1"/>
    </source>
</evidence>
<gene>
    <name evidence="1" type="ORF">IH622_22770</name>
</gene>
<proteinExistence type="predicted"/>